<evidence type="ECO:0000313" key="2">
    <source>
        <dbReference type="Proteomes" id="UP001151760"/>
    </source>
</evidence>
<dbReference type="EMBL" id="BQNB010014217">
    <property type="protein sequence ID" value="GJT25474.1"/>
    <property type="molecule type" value="Genomic_DNA"/>
</dbReference>
<protein>
    <submittedName>
        <fullName evidence="1">Uncharacterized protein</fullName>
    </submittedName>
</protein>
<reference evidence="1" key="1">
    <citation type="journal article" date="2022" name="Int. J. Mol. Sci.">
        <title>Draft Genome of Tanacetum Coccineum: Genomic Comparison of Closely Related Tanacetum-Family Plants.</title>
        <authorList>
            <person name="Yamashiro T."/>
            <person name="Shiraishi A."/>
            <person name="Nakayama K."/>
            <person name="Satake H."/>
        </authorList>
    </citation>
    <scope>NUCLEOTIDE SEQUENCE</scope>
</reference>
<reference evidence="1" key="2">
    <citation type="submission" date="2022-01" db="EMBL/GenBank/DDBJ databases">
        <authorList>
            <person name="Yamashiro T."/>
            <person name="Shiraishi A."/>
            <person name="Satake H."/>
            <person name="Nakayama K."/>
        </authorList>
    </citation>
    <scope>NUCLEOTIDE SEQUENCE</scope>
</reference>
<accession>A0ABQ5CFQ5</accession>
<name>A0ABQ5CFQ5_9ASTR</name>
<comment type="caution">
    <text evidence="1">The sequence shown here is derived from an EMBL/GenBank/DDBJ whole genome shotgun (WGS) entry which is preliminary data.</text>
</comment>
<evidence type="ECO:0000313" key="1">
    <source>
        <dbReference type="EMBL" id="GJT25474.1"/>
    </source>
</evidence>
<organism evidence="1 2">
    <name type="scientific">Tanacetum coccineum</name>
    <dbReference type="NCBI Taxonomy" id="301880"/>
    <lineage>
        <taxon>Eukaryota</taxon>
        <taxon>Viridiplantae</taxon>
        <taxon>Streptophyta</taxon>
        <taxon>Embryophyta</taxon>
        <taxon>Tracheophyta</taxon>
        <taxon>Spermatophyta</taxon>
        <taxon>Magnoliopsida</taxon>
        <taxon>eudicotyledons</taxon>
        <taxon>Gunneridae</taxon>
        <taxon>Pentapetalae</taxon>
        <taxon>asterids</taxon>
        <taxon>campanulids</taxon>
        <taxon>Asterales</taxon>
        <taxon>Asteraceae</taxon>
        <taxon>Asteroideae</taxon>
        <taxon>Anthemideae</taxon>
        <taxon>Anthemidinae</taxon>
        <taxon>Tanacetum</taxon>
    </lineage>
</organism>
<dbReference type="Proteomes" id="UP001151760">
    <property type="component" value="Unassembled WGS sequence"/>
</dbReference>
<keyword evidence="2" id="KW-1185">Reference proteome</keyword>
<gene>
    <name evidence="1" type="ORF">Tco_0895411</name>
</gene>
<sequence>MLCFNSICFGSMDLYMEQLWHTLKLEDLKGKFKFFVDKEEFTFPVVDFQTLFQLPQATDNNHADFEEPLELLTMLAFLTELGYAKQIRLAGKFVTTDLPQSWQTLGKILMR</sequence>
<proteinExistence type="predicted"/>